<dbReference type="Proteomes" id="UP000707477">
    <property type="component" value="Unassembled WGS sequence"/>
</dbReference>
<dbReference type="EMBL" id="JAAVSD010000011">
    <property type="protein sequence ID" value="NLR29620.1"/>
    <property type="molecule type" value="Genomic_DNA"/>
</dbReference>
<proteinExistence type="predicted"/>
<dbReference type="RefSeq" id="WP_168849416.1">
    <property type="nucleotide sequence ID" value="NZ_JAAVSD010000011.1"/>
</dbReference>
<dbReference type="Pfam" id="PF13673">
    <property type="entry name" value="Acetyltransf_10"/>
    <property type="match status" value="1"/>
</dbReference>
<evidence type="ECO:0000313" key="4">
    <source>
        <dbReference type="EMBL" id="NLR29620.1"/>
    </source>
</evidence>
<dbReference type="PANTHER" id="PTHR43877:SF1">
    <property type="entry name" value="ACETYLTRANSFERASE"/>
    <property type="match status" value="1"/>
</dbReference>
<dbReference type="InterPro" id="IPR050832">
    <property type="entry name" value="Bact_Acetyltransf"/>
</dbReference>
<organism evidence="4 5">
    <name type="scientific">Levilactobacillus tujiorum</name>
    <dbReference type="NCBI Taxonomy" id="2912243"/>
    <lineage>
        <taxon>Bacteria</taxon>
        <taxon>Bacillati</taxon>
        <taxon>Bacillota</taxon>
        <taxon>Bacilli</taxon>
        <taxon>Lactobacillales</taxon>
        <taxon>Lactobacillaceae</taxon>
        <taxon>Levilactobacillus</taxon>
    </lineage>
</organism>
<dbReference type="CDD" id="cd04301">
    <property type="entry name" value="NAT_SF"/>
    <property type="match status" value="1"/>
</dbReference>
<keyword evidence="5" id="KW-1185">Reference proteome</keyword>
<dbReference type="InterPro" id="IPR016181">
    <property type="entry name" value="Acyl_CoA_acyltransferase"/>
</dbReference>
<comment type="caution">
    <text evidence="4">The sequence shown here is derived from an EMBL/GenBank/DDBJ whole genome shotgun (WGS) entry which is preliminary data.</text>
</comment>
<keyword evidence="1" id="KW-0808">Transferase</keyword>
<dbReference type="SUPFAM" id="SSF55729">
    <property type="entry name" value="Acyl-CoA N-acyltransferases (Nat)"/>
    <property type="match status" value="1"/>
</dbReference>
<evidence type="ECO:0000259" key="3">
    <source>
        <dbReference type="PROSITE" id="PS51186"/>
    </source>
</evidence>
<evidence type="ECO:0000256" key="1">
    <source>
        <dbReference type="ARBA" id="ARBA00022679"/>
    </source>
</evidence>
<name>A0ABX1L3L9_9LACO</name>
<evidence type="ECO:0000313" key="5">
    <source>
        <dbReference type="Proteomes" id="UP000707477"/>
    </source>
</evidence>
<keyword evidence="2" id="KW-0012">Acyltransferase</keyword>
<dbReference type="InterPro" id="IPR000182">
    <property type="entry name" value="GNAT_dom"/>
</dbReference>
<dbReference type="Gene3D" id="3.40.630.30">
    <property type="match status" value="1"/>
</dbReference>
<dbReference type="PROSITE" id="PS51186">
    <property type="entry name" value="GNAT"/>
    <property type="match status" value="1"/>
</dbReference>
<reference evidence="4 5" key="1">
    <citation type="submission" date="2020-03" db="EMBL/GenBank/DDBJ databases">
        <authorList>
            <person name="Zhang Z."/>
            <person name="Guo Z."/>
            <person name="Hou Q."/>
            <person name="Shen X."/>
        </authorList>
    </citation>
    <scope>NUCLEOTIDE SEQUENCE [LARGE SCALE GENOMIC DNA]</scope>
    <source>
        <strain evidence="4 5">HBUAS51329</strain>
    </source>
</reference>
<feature type="domain" description="N-acetyltransferase" evidence="3">
    <location>
        <begin position="7"/>
        <end position="148"/>
    </location>
</feature>
<evidence type="ECO:0000256" key="2">
    <source>
        <dbReference type="ARBA" id="ARBA00023315"/>
    </source>
</evidence>
<accession>A0ABX1L3L9</accession>
<gene>
    <name evidence="4" type="ORF">HEQ44_05420</name>
</gene>
<dbReference type="PANTHER" id="PTHR43877">
    <property type="entry name" value="AMINOALKYLPHOSPHONATE N-ACETYLTRANSFERASE-RELATED-RELATED"/>
    <property type="match status" value="1"/>
</dbReference>
<sequence>MPEFQQKSFEQLTPTELFEIYRVRVAVFVVEQTCAYQEVDDLDLRAQHLFAQDASGCVIAYARLMDEGQQVRIGRVLVAPDHRGNGAGRQLVETALAAAKRTYPAATAIVIQAQAYLQSFYASFGFQPTSAVYLDTGIPHLDMVLPLSDS</sequence>
<protein>
    <submittedName>
        <fullName evidence="4">GNAT family N-acetyltransferase</fullName>
    </submittedName>
</protein>